<evidence type="ECO:0000313" key="5">
    <source>
        <dbReference type="Proteomes" id="UP000011715"/>
    </source>
</evidence>
<dbReference type="STRING" id="644358.A0A0C4E2Z2"/>
<feature type="region of interest" description="Disordered" evidence="1">
    <location>
        <begin position="254"/>
        <end position="301"/>
    </location>
</feature>
<feature type="compositionally biased region" description="Pro residues" evidence="1">
    <location>
        <begin position="120"/>
        <end position="134"/>
    </location>
</feature>
<dbReference type="EMBL" id="ADBL01001638">
    <property type="status" value="NOT_ANNOTATED_CDS"/>
    <property type="molecule type" value="Genomic_DNA"/>
</dbReference>
<evidence type="ECO:0000256" key="2">
    <source>
        <dbReference type="SAM" id="SignalP"/>
    </source>
</evidence>
<dbReference type="OrthoDB" id="5378975at2759"/>
<evidence type="ECO:0000313" key="4">
    <source>
        <dbReference type="EnsemblFungi" id="MAPG_06785T0"/>
    </source>
</evidence>
<keyword evidence="5" id="KW-1185">Reference proteome</keyword>
<protein>
    <submittedName>
        <fullName evidence="3 4">Uncharacterized protein</fullName>
    </submittedName>
</protein>
<name>A0A0C4E2Z2_MAGP6</name>
<dbReference type="InterPro" id="IPR031355">
    <property type="entry name" value="YBL010C/LAA2-like"/>
</dbReference>
<reference evidence="5" key="2">
    <citation type="submission" date="2010-05" db="EMBL/GenBank/DDBJ databases">
        <title>The genome sequence of Magnaporthe poae strain ATCC 64411.</title>
        <authorList>
            <person name="Ma L.-J."/>
            <person name="Dead R."/>
            <person name="Young S."/>
            <person name="Zeng Q."/>
            <person name="Koehrsen M."/>
            <person name="Alvarado L."/>
            <person name="Berlin A."/>
            <person name="Chapman S.B."/>
            <person name="Chen Z."/>
            <person name="Freedman E."/>
            <person name="Gellesch M."/>
            <person name="Goldberg J."/>
            <person name="Griggs A."/>
            <person name="Gujja S."/>
            <person name="Heilman E.R."/>
            <person name="Heiman D."/>
            <person name="Hepburn T."/>
            <person name="Howarth C."/>
            <person name="Jen D."/>
            <person name="Larson L."/>
            <person name="Mehta T."/>
            <person name="Neiman D."/>
            <person name="Pearson M."/>
            <person name="Roberts A."/>
            <person name="Saif S."/>
            <person name="Shea T."/>
            <person name="Shenoy N."/>
            <person name="Sisk P."/>
            <person name="Stolte C."/>
            <person name="Sykes S."/>
            <person name="Walk T."/>
            <person name="White J."/>
            <person name="Yandava C."/>
            <person name="Haas B."/>
            <person name="Nusbaum C."/>
            <person name="Birren B."/>
        </authorList>
    </citation>
    <scope>NUCLEOTIDE SEQUENCE [LARGE SCALE GENOMIC DNA]</scope>
    <source>
        <strain evidence="5">ATCC 64411 / 73-15</strain>
    </source>
</reference>
<sequence length="380" mass="40699">MTATLRPVRKCSSCLPAVFLLLALEVHHVDGNLIGVDTAIAPSISSPSTDHAPEKPIEKMSTTSGPSSPAGPGPSDESPEVQADGDDTDDDFGDDFDDFEEGGGGDEDDFGDFGDGFQEPTPPPEPAAPPPAAAAPPQQYAPSFPIPDFEGMNASEVMDATEPYLNAIYPPEDEEITVVHSFPKDNPIFQTPRSASLWAQLVAPPPLQPPDWIRSRIRRLFLVSLGVPVDLDEILPASKQKKLVLPSLHRVGSNASLATSTDERSNGTKLKQSDANASSTSVDSPSGGGASSAKQRKGATAEPTLDLVAAKQLCTTTDQALDGMTDQELREHVKKLEALEASAKEMLEYWKKRVDEKIGDKEAFEGVIENLVKHARKVRK</sequence>
<dbReference type="PANTHER" id="PTHR38698">
    <property type="entry name" value="EXPRESSED PROTEIN"/>
    <property type="match status" value="1"/>
</dbReference>
<dbReference type="EnsemblFungi" id="MAPG_06785T0">
    <property type="protein sequence ID" value="MAPG_06785T0"/>
    <property type="gene ID" value="MAPG_06785"/>
</dbReference>
<reference evidence="4" key="4">
    <citation type="journal article" date="2015" name="G3 (Bethesda)">
        <title>Genome sequences of three phytopathogenic species of the Magnaporthaceae family of fungi.</title>
        <authorList>
            <person name="Okagaki L.H."/>
            <person name="Nunes C.C."/>
            <person name="Sailsbery J."/>
            <person name="Clay B."/>
            <person name="Brown D."/>
            <person name="John T."/>
            <person name="Oh Y."/>
            <person name="Young N."/>
            <person name="Fitzgerald M."/>
            <person name="Haas B.J."/>
            <person name="Zeng Q."/>
            <person name="Young S."/>
            <person name="Adiconis X."/>
            <person name="Fan L."/>
            <person name="Levin J.Z."/>
            <person name="Mitchell T.K."/>
            <person name="Okubara P.A."/>
            <person name="Farman M.L."/>
            <person name="Kohn L.M."/>
            <person name="Birren B."/>
            <person name="Ma L.-J."/>
            <person name="Dean R.A."/>
        </authorList>
    </citation>
    <scope>NUCLEOTIDE SEQUENCE</scope>
    <source>
        <strain evidence="4">ATCC 64411 / 73-15</strain>
    </source>
</reference>
<dbReference type="AlphaFoldDB" id="A0A0C4E2Z2"/>
<keyword evidence="2" id="KW-0732">Signal</keyword>
<evidence type="ECO:0000256" key="1">
    <source>
        <dbReference type="SAM" id="MobiDB-lite"/>
    </source>
</evidence>
<dbReference type="OMA" id="FQWTRSE"/>
<organism evidence="4 5">
    <name type="scientific">Magnaporthiopsis poae (strain ATCC 64411 / 73-15)</name>
    <name type="common">Kentucky bluegrass fungus</name>
    <name type="synonym">Magnaporthe poae</name>
    <dbReference type="NCBI Taxonomy" id="644358"/>
    <lineage>
        <taxon>Eukaryota</taxon>
        <taxon>Fungi</taxon>
        <taxon>Dikarya</taxon>
        <taxon>Ascomycota</taxon>
        <taxon>Pezizomycotina</taxon>
        <taxon>Sordariomycetes</taxon>
        <taxon>Sordariomycetidae</taxon>
        <taxon>Magnaporthales</taxon>
        <taxon>Magnaporthaceae</taxon>
        <taxon>Magnaporthiopsis</taxon>
    </lineage>
</organism>
<gene>
    <name evidence="3" type="ORF">MAPG_06785</name>
</gene>
<reference evidence="4" key="5">
    <citation type="submission" date="2015-06" db="UniProtKB">
        <authorList>
            <consortium name="EnsemblFungi"/>
        </authorList>
    </citation>
    <scope>IDENTIFICATION</scope>
    <source>
        <strain evidence="4">ATCC 64411</strain>
    </source>
</reference>
<accession>A0A0C4E2Z2</accession>
<dbReference type="Pfam" id="PF17104">
    <property type="entry name" value="YBL010C_LAA2"/>
    <property type="match status" value="1"/>
</dbReference>
<dbReference type="EMBL" id="GL876970">
    <property type="protein sequence ID" value="KLU87792.1"/>
    <property type="molecule type" value="Genomic_DNA"/>
</dbReference>
<feature type="compositionally biased region" description="Acidic residues" evidence="1">
    <location>
        <begin position="77"/>
        <end position="112"/>
    </location>
</feature>
<feature type="chain" id="PRO_5009385656" evidence="2">
    <location>
        <begin position="32"/>
        <end position="380"/>
    </location>
</feature>
<reference evidence="3" key="1">
    <citation type="submission" date="2010-05" db="EMBL/GenBank/DDBJ databases">
        <title>The Genome Sequence of Magnaporthe poae strain ATCC 64411.</title>
        <authorList>
            <consortium name="The Broad Institute Genome Sequencing Platform"/>
            <consortium name="Broad Institute Genome Sequencing Center for Infectious Disease"/>
            <person name="Ma L.-J."/>
            <person name="Dead R."/>
            <person name="Young S."/>
            <person name="Zeng Q."/>
            <person name="Koehrsen M."/>
            <person name="Alvarado L."/>
            <person name="Berlin A."/>
            <person name="Chapman S.B."/>
            <person name="Chen Z."/>
            <person name="Freedman E."/>
            <person name="Gellesch M."/>
            <person name="Goldberg J."/>
            <person name="Griggs A."/>
            <person name="Gujja S."/>
            <person name="Heilman E.R."/>
            <person name="Heiman D."/>
            <person name="Hepburn T."/>
            <person name="Howarth C."/>
            <person name="Jen D."/>
            <person name="Larson L."/>
            <person name="Mehta T."/>
            <person name="Neiman D."/>
            <person name="Pearson M."/>
            <person name="Roberts A."/>
            <person name="Saif S."/>
            <person name="Shea T."/>
            <person name="Shenoy N."/>
            <person name="Sisk P."/>
            <person name="Stolte C."/>
            <person name="Sykes S."/>
            <person name="Walk T."/>
            <person name="White J."/>
            <person name="Yandava C."/>
            <person name="Haas B."/>
            <person name="Nusbaum C."/>
            <person name="Birren B."/>
        </authorList>
    </citation>
    <scope>NUCLEOTIDE SEQUENCE</scope>
    <source>
        <strain evidence="3">ATCC 64411</strain>
    </source>
</reference>
<dbReference type="Proteomes" id="UP000011715">
    <property type="component" value="Unassembled WGS sequence"/>
</dbReference>
<feature type="signal peptide" evidence="2">
    <location>
        <begin position="1"/>
        <end position="31"/>
    </location>
</feature>
<evidence type="ECO:0000313" key="3">
    <source>
        <dbReference type="EMBL" id="KLU87792.1"/>
    </source>
</evidence>
<feature type="region of interest" description="Disordered" evidence="1">
    <location>
        <begin position="43"/>
        <end position="148"/>
    </location>
</feature>
<reference evidence="3" key="3">
    <citation type="submission" date="2011-03" db="EMBL/GenBank/DDBJ databases">
        <title>Annotation of Magnaporthe poae ATCC 64411.</title>
        <authorList>
            <person name="Ma L.-J."/>
            <person name="Dead R."/>
            <person name="Young S.K."/>
            <person name="Zeng Q."/>
            <person name="Gargeya S."/>
            <person name="Fitzgerald M."/>
            <person name="Haas B."/>
            <person name="Abouelleil A."/>
            <person name="Alvarado L."/>
            <person name="Arachchi H.M."/>
            <person name="Berlin A."/>
            <person name="Brown A."/>
            <person name="Chapman S.B."/>
            <person name="Chen Z."/>
            <person name="Dunbar C."/>
            <person name="Freedman E."/>
            <person name="Gearin G."/>
            <person name="Gellesch M."/>
            <person name="Goldberg J."/>
            <person name="Griggs A."/>
            <person name="Gujja S."/>
            <person name="Heiman D."/>
            <person name="Howarth C."/>
            <person name="Larson L."/>
            <person name="Lui A."/>
            <person name="MacDonald P.J.P."/>
            <person name="Mehta T."/>
            <person name="Montmayeur A."/>
            <person name="Murphy C."/>
            <person name="Neiman D."/>
            <person name="Pearson M."/>
            <person name="Priest M."/>
            <person name="Roberts A."/>
            <person name="Saif S."/>
            <person name="Shea T."/>
            <person name="Shenoy N."/>
            <person name="Sisk P."/>
            <person name="Stolte C."/>
            <person name="Sykes S."/>
            <person name="Yandava C."/>
            <person name="Wortman J."/>
            <person name="Nusbaum C."/>
            <person name="Birren B."/>
        </authorList>
    </citation>
    <scope>NUCLEOTIDE SEQUENCE</scope>
    <source>
        <strain evidence="3">ATCC 64411</strain>
    </source>
</reference>
<proteinExistence type="predicted"/>
<feature type="compositionally biased region" description="Polar residues" evidence="1">
    <location>
        <begin position="267"/>
        <end position="284"/>
    </location>
</feature>
<dbReference type="eggNOG" id="ENOG502RZVD">
    <property type="taxonomic scope" value="Eukaryota"/>
</dbReference>
<dbReference type="VEuPathDB" id="FungiDB:MAPG_06785"/>
<dbReference type="PANTHER" id="PTHR38698:SF1">
    <property type="entry name" value="FUNGAL PROTEIN"/>
    <property type="match status" value="1"/>
</dbReference>
<feature type="compositionally biased region" description="Low complexity" evidence="1">
    <location>
        <begin position="64"/>
        <end position="76"/>
    </location>
</feature>